<dbReference type="AlphaFoldDB" id="A0A316UTN7"/>
<evidence type="ECO:0000256" key="1">
    <source>
        <dbReference type="ARBA" id="ARBA00004323"/>
    </source>
</evidence>
<dbReference type="EMBL" id="KZ819665">
    <property type="protein sequence ID" value="PWN28649.1"/>
    <property type="molecule type" value="Genomic_DNA"/>
</dbReference>
<accession>A0A316UTN7</accession>
<dbReference type="Pfam" id="PF01150">
    <property type="entry name" value="GDA1_CD39"/>
    <property type="match status" value="1"/>
</dbReference>
<evidence type="ECO:0000256" key="8">
    <source>
        <dbReference type="RuleBase" id="RU003833"/>
    </source>
</evidence>
<keyword evidence="10" id="KW-0812">Transmembrane</keyword>
<dbReference type="GO" id="GO:0017111">
    <property type="term" value="F:ribonucleoside triphosphate phosphatase activity"/>
    <property type="evidence" value="ECO:0007669"/>
    <property type="project" value="TreeGrafter"/>
</dbReference>
<dbReference type="RefSeq" id="XP_025363261.1">
    <property type="nucleotide sequence ID" value="XM_025509136.1"/>
</dbReference>
<dbReference type="GO" id="GO:0000139">
    <property type="term" value="C:Golgi membrane"/>
    <property type="evidence" value="ECO:0007669"/>
    <property type="project" value="UniProtKB-SubCell"/>
</dbReference>
<dbReference type="GO" id="GO:0005524">
    <property type="term" value="F:ATP binding"/>
    <property type="evidence" value="ECO:0007669"/>
    <property type="project" value="UniProtKB-KW"/>
</dbReference>
<sequence>MIASGSSSSSTELPLLNGGGSGRNSPSSRKSRAASARSVRMASRFTLLLSMCFLAFTFVFVLFPASRERGKKAVDSIGGYAGSALGAAGSGWDRWRQTQAAPVGAGSAGKTAAAPHPAPPTSSPVSQSVRVLPALHSDPTKTTRCTQSFDGSRSVVQYAIMIDAGSTGSRVHIYKFNYCSASPELENEVFSMLRPGLSSFKTDSKGAADSLRPLLQKSLDSIPPSLRSCTPIAVKATAGLRLLGAQESKNILSAVRSMIRNEYPFVLADGPATKGVVELTPGGGQVEGKAVEIMEGRDEGVFAWITVNYLLGLIGPSIDGSPVTTRRRTAAVMDLGGASTQIVFEPSGQSASDEEHGMRPGEHVYALRNFGGSGEDYVLYQNSYLGYGLMQARRRVNTLAAFAYGYAHPKDQAGKALEIPSPCFAPGMSKLTPIAAVAGVSQGGAGTDVDAKLFGPSRATFASTSPTSSRAGSYEGCRRLVDVMLDKDADCQAAPCSFAGVYQPKLLDAVRASAAGEANSVAGVGAAASVASQGPPVVALSYFYDRLEPLGLGKEGKPFTLAELKKVAKEVCSHDWVGQEAGATGGRWSTDALAELKGRPESCLDVVYMHELLSLGYDLDEMPEDGSAATTSPAPPVSLQIEKKLAGVELGWCLGAAVGMLGEMVGTKGECGAMGAVL</sequence>
<protein>
    <recommendedName>
        <fullName evidence="5">guanosine-diphosphatase</fullName>
        <ecNumber evidence="5">3.6.1.42</ecNumber>
    </recommendedName>
</protein>
<evidence type="ECO:0000313" key="12">
    <source>
        <dbReference type="Proteomes" id="UP000245884"/>
    </source>
</evidence>
<dbReference type="STRING" id="1569628.A0A316UTN7"/>
<dbReference type="Proteomes" id="UP000245884">
    <property type="component" value="Unassembled WGS sequence"/>
</dbReference>
<evidence type="ECO:0000256" key="7">
    <source>
        <dbReference type="PIRSR" id="PIRSR600407-2"/>
    </source>
</evidence>
<keyword evidence="10" id="KW-1133">Transmembrane helix</keyword>
<dbReference type="EC" id="3.6.1.42" evidence="5"/>
<feature type="region of interest" description="Disordered" evidence="9">
    <location>
        <begin position="100"/>
        <end position="128"/>
    </location>
</feature>
<evidence type="ECO:0000256" key="2">
    <source>
        <dbReference type="ARBA" id="ARBA00009283"/>
    </source>
</evidence>
<reference evidence="11 12" key="1">
    <citation type="journal article" date="2018" name="Mol. Biol. Evol.">
        <title>Broad Genomic Sampling Reveals a Smut Pathogenic Ancestry of the Fungal Clade Ustilaginomycotina.</title>
        <authorList>
            <person name="Kijpornyongpan T."/>
            <person name="Mondo S.J."/>
            <person name="Barry K."/>
            <person name="Sandor L."/>
            <person name="Lee J."/>
            <person name="Lipzen A."/>
            <person name="Pangilinan J."/>
            <person name="LaButti K."/>
            <person name="Hainaut M."/>
            <person name="Henrissat B."/>
            <person name="Grigoriev I.V."/>
            <person name="Spatafora J.W."/>
            <person name="Aime M.C."/>
        </authorList>
    </citation>
    <scope>NUCLEOTIDE SEQUENCE [LARGE SCALE GENOMIC DNA]</scope>
    <source>
        <strain evidence="11 12">MCA 5214</strain>
    </source>
</reference>
<evidence type="ECO:0000256" key="5">
    <source>
        <dbReference type="ARBA" id="ARBA00038903"/>
    </source>
</evidence>
<dbReference type="GO" id="GO:0004382">
    <property type="term" value="F:GDP phosphatase activity"/>
    <property type="evidence" value="ECO:0007669"/>
    <property type="project" value="UniProtKB-EC"/>
</dbReference>
<dbReference type="OrthoDB" id="6372431at2759"/>
<evidence type="ECO:0000313" key="11">
    <source>
        <dbReference type="EMBL" id="PWN28649.1"/>
    </source>
</evidence>
<keyword evidence="12" id="KW-1185">Reference proteome</keyword>
<feature type="compositionally biased region" description="Low complexity" evidence="9">
    <location>
        <begin position="1"/>
        <end position="16"/>
    </location>
</feature>
<dbReference type="PANTHER" id="PTHR11782">
    <property type="entry name" value="ADENOSINE/GUANOSINE DIPHOSPHATASE"/>
    <property type="match status" value="1"/>
</dbReference>
<comment type="similarity">
    <text evidence="2 8">Belongs to the GDA1/CD39 NTPase family.</text>
</comment>
<dbReference type="GeneID" id="37030959"/>
<evidence type="ECO:0000256" key="10">
    <source>
        <dbReference type="SAM" id="Phobius"/>
    </source>
</evidence>
<proteinExistence type="inferred from homology"/>
<feature type="region of interest" description="Disordered" evidence="9">
    <location>
        <begin position="1"/>
        <end position="35"/>
    </location>
</feature>
<keyword evidence="10" id="KW-0472">Membrane</keyword>
<evidence type="ECO:0000256" key="6">
    <source>
        <dbReference type="PIRSR" id="PIRSR600407-1"/>
    </source>
</evidence>
<comment type="subcellular location">
    <subcellularLocation>
        <location evidence="1">Golgi apparatus membrane</location>
        <topology evidence="1">Single-pass type II membrane protein</topology>
    </subcellularLocation>
</comment>
<dbReference type="Gene3D" id="3.30.420.150">
    <property type="entry name" value="Exopolyphosphatase. Domain 2"/>
    <property type="match status" value="1"/>
</dbReference>
<dbReference type="GO" id="GO:0006487">
    <property type="term" value="P:protein N-linked glycosylation"/>
    <property type="evidence" value="ECO:0007669"/>
    <property type="project" value="TreeGrafter"/>
</dbReference>
<dbReference type="PANTHER" id="PTHR11782:SF83">
    <property type="entry name" value="GUANOSINE-DIPHOSPHATASE"/>
    <property type="match status" value="1"/>
</dbReference>
<dbReference type="GO" id="GO:0009134">
    <property type="term" value="P:nucleoside diphosphate catabolic process"/>
    <property type="evidence" value="ECO:0007669"/>
    <property type="project" value="TreeGrafter"/>
</dbReference>
<evidence type="ECO:0000256" key="4">
    <source>
        <dbReference type="ARBA" id="ARBA00037742"/>
    </source>
</evidence>
<gene>
    <name evidence="11" type="ORF">BDZ90DRAFT_278991</name>
</gene>
<keyword evidence="7" id="KW-0067">ATP-binding</keyword>
<dbReference type="Gene3D" id="3.30.420.40">
    <property type="match status" value="1"/>
</dbReference>
<feature type="compositionally biased region" description="Low complexity" evidence="9">
    <location>
        <begin position="23"/>
        <end position="35"/>
    </location>
</feature>
<evidence type="ECO:0000256" key="3">
    <source>
        <dbReference type="ARBA" id="ARBA00022801"/>
    </source>
</evidence>
<keyword evidence="7" id="KW-0547">Nucleotide-binding</keyword>
<feature type="binding site" evidence="7">
    <location>
        <begin position="337"/>
        <end position="341"/>
    </location>
    <ligand>
        <name>ATP</name>
        <dbReference type="ChEBI" id="CHEBI:30616"/>
    </ligand>
</feature>
<evidence type="ECO:0000256" key="9">
    <source>
        <dbReference type="SAM" id="MobiDB-lite"/>
    </source>
</evidence>
<feature type="transmembrane region" description="Helical" evidence="10">
    <location>
        <begin position="45"/>
        <end position="63"/>
    </location>
</feature>
<dbReference type="GO" id="GO:0045134">
    <property type="term" value="F:UDP phosphatase activity"/>
    <property type="evidence" value="ECO:0007669"/>
    <property type="project" value="TreeGrafter"/>
</dbReference>
<feature type="active site" description="Proton acceptor" evidence="6">
    <location>
        <position position="299"/>
    </location>
</feature>
<dbReference type="InterPro" id="IPR000407">
    <property type="entry name" value="GDA1_CD39_NTPase"/>
</dbReference>
<organism evidence="11 12">
    <name type="scientific">Jaminaea rosea</name>
    <dbReference type="NCBI Taxonomy" id="1569628"/>
    <lineage>
        <taxon>Eukaryota</taxon>
        <taxon>Fungi</taxon>
        <taxon>Dikarya</taxon>
        <taxon>Basidiomycota</taxon>
        <taxon>Ustilaginomycotina</taxon>
        <taxon>Exobasidiomycetes</taxon>
        <taxon>Microstromatales</taxon>
        <taxon>Microstromatales incertae sedis</taxon>
        <taxon>Jaminaea</taxon>
    </lineage>
</organism>
<name>A0A316UTN7_9BASI</name>
<keyword evidence="3 8" id="KW-0378">Hydrolase</keyword>
<comment type="function">
    <text evidence="4">After transfer of sugars to endogenous macromolecular acceptors, the enzyme converts nucleoside diphosphates to nucleoside monophosphates which in turn exit the Golgi lumen in a coupled antiporter reaction, allowing entry of additional nucleotide sugar from the cytosol.</text>
</comment>
<dbReference type="PROSITE" id="PS01238">
    <property type="entry name" value="GDA1_CD39_NTPASE"/>
    <property type="match status" value="1"/>
</dbReference>